<evidence type="ECO:0000313" key="1">
    <source>
        <dbReference type="EMBL" id="KAF6027051.1"/>
    </source>
</evidence>
<evidence type="ECO:0000313" key="2">
    <source>
        <dbReference type="Proteomes" id="UP000593567"/>
    </source>
</evidence>
<dbReference type="EMBL" id="VXIV02002157">
    <property type="protein sequence ID" value="KAF6027051.1"/>
    <property type="molecule type" value="Genomic_DNA"/>
</dbReference>
<dbReference type="AlphaFoldDB" id="A0A7J7JN53"/>
<proteinExistence type="predicted"/>
<sequence>MSAYEHLELFSSLTFKQFMEVETALNFSPTHIYSKILNGSIIFGSPPLSHFGVFFFNHFVLKNTVQALNLFCHSVVLYKAIIKENSFL</sequence>
<comment type="caution">
    <text evidence="1">The sequence shown here is derived from an EMBL/GenBank/DDBJ whole genome shotgun (WGS) entry which is preliminary data.</text>
</comment>
<accession>A0A7J7JN53</accession>
<dbReference type="Proteomes" id="UP000593567">
    <property type="component" value="Unassembled WGS sequence"/>
</dbReference>
<organism evidence="1 2">
    <name type="scientific">Bugula neritina</name>
    <name type="common">Brown bryozoan</name>
    <name type="synonym">Sertularia neritina</name>
    <dbReference type="NCBI Taxonomy" id="10212"/>
    <lineage>
        <taxon>Eukaryota</taxon>
        <taxon>Metazoa</taxon>
        <taxon>Spiralia</taxon>
        <taxon>Lophotrochozoa</taxon>
        <taxon>Bryozoa</taxon>
        <taxon>Gymnolaemata</taxon>
        <taxon>Cheilostomatida</taxon>
        <taxon>Flustrina</taxon>
        <taxon>Buguloidea</taxon>
        <taxon>Bugulidae</taxon>
        <taxon>Bugula</taxon>
    </lineage>
</organism>
<gene>
    <name evidence="1" type="ORF">EB796_014649</name>
</gene>
<protein>
    <submittedName>
        <fullName evidence="1">Uncharacterized protein</fullName>
    </submittedName>
</protein>
<name>A0A7J7JN53_BUGNE</name>
<keyword evidence="2" id="KW-1185">Reference proteome</keyword>
<reference evidence="1" key="1">
    <citation type="submission" date="2020-06" db="EMBL/GenBank/DDBJ databases">
        <title>Draft genome of Bugula neritina, a colonial animal packing powerful symbionts and potential medicines.</title>
        <authorList>
            <person name="Rayko M."/>
        </authorList>
    </citation>
    <scope>NUCLEOTIDE SEQUENCE [LARGE SCALE GENOMIC DNA]</scope>
    <source>
        <strain evidence="1">Kwan_BN1</strain>
    </source>
</reference>